<evidence type="ECO:0000313" key="2">
    <source>
        <dbReference type="EMBL" id="CAK9271988.1"/>
    </source>
</evidence>
<dbReference type="EMBL" id="OZ020099">
    <property type="protein sequence ID" value="CAK9271988.1"/>
    <property type="molecule type" value="Genomic_DNA"/>
</dbReference>
<sequence>METSKSERKRNRLERKKKSATSLKVSTLSGVRKKSNGHIKKRGVPSQMSQVSTFEKQSKKKKKKNALVQLREEEEDVYSDDGYVRKSEVGGGVVSFENSEDQDEDQENGKTDDHVAKVESLEGERVGKQPKVVDSLKSLRAAIAAKSKEKKDKQVGEILRQKGFSSDDEEEM</sequence>
<keyword evidence="3" id="KW-1185">Reference proteome</keyword>
<feature type="compositionally biased region" description="Polar residues" evidence="1">
    <location>
        <begin position="46"/>
        <end position="55"/>
    </location>
</feature>
<organism evidence="2 3">
    <name type="scientific">Sphagnum jensenii</name>
    <dbReference type="NCBI Taxonomy" id="128206"/>
    <lineage>
        <taxon>Eukaryota</taxon>
        <taxon>Viridiplantae</taxon>
        <taxon>Streptophyta</taxon>
        <taxon>Embryophyta</taxon>
        <taxon>Bryophyta</taxon>
        <taxon>Sphagnophytina</taxon>
        <taxon>Sphagnopsida</taxon>
        <taxon>Sphagnales</taxon>
        <taxon>Sphagnaceae</taxon>
        <taxon>Sphagnum</taxon>
    </lineage>
</organism>
<protein>
    <submittedName>
        <fullName evidence="2">Uncharacterized protein</fullName>
    </submittedName>
</protein>
<proteinExistence type="predicted"/>
<accession>A0ABP0WYQ1</accession>
<name>A0ABP0WYQ1_9BRYO</name>
<feature type="compositionally biased region" description="Basic residues" evidence="1">
    <location>
        <begin position="7"/>
        <end position="19"/>
    </location>
</feature>
<feature type="region of interest" description="Disordered" evidence="1">
    <location>
        <begin position="145"/>
        <end position="172"/>
    </location>
</feature>
<dbReference type="Proteomes" id="UP001497444">
    <property type="component" value="Chromosome 4"/>
</dbReference>
<feature type="compositionally biased region" description="Basic and acidic residues" evidence="1">
    <location>
        <begin position="146"/>
        <end position="155"/>
    </location>
</feature>
<gene>
    <name evidence="2" type="ORF">CSSPJE1EN1_LOCUS17466</name>
</gene>
<evidence type="ECO:0000313" key="3">
    <source>
        <dbReference type="Proteomes" id="UP001497444"/>
    </source>
</evidence>
<evidence type="ECO:0000256" key="1">
    <source>
        <dbReference type="SAM" id="MobiDB-lite"/>
    </source>
</evidence>
<reference evidence="2" key="1">
    <citation type="submission" date="2024-02" db="EMBL/GenBank/DDBJ databases">
        <authorList>
            <consortium name="ELIXIR-Norway"/>
            <consortium name="Elixir Norway"/>
        </authorList>
    </citation>
    <scope>NUCLEOTIDE SEQUENCE</scope>
</reference>
<feature type="compositionally biased region" description="Polar residues" evidence="1">
    <location>
        <begin position="20"/>
        <end position="29"/>
    </location>
</feature>
<feature type="region of interest" description="Disordered" evidence="1">
    <location>
        <begin position="1"/>
        <end position="113"/>
    </location>
</feature>
<feature type="compositionally biased region" description="Basic residues" evidence="1">
    <location>
        <begin position="31"/>
        <end position="43"/>
    </location>
</feature>